<dbReference type="EMBL" id="BAABAB010000028">
    <property type="protein sequence ID" value="GAA3631820.1"/>
    <property type="molecule type" value="Genomic_DNA"/>
</dbReference>
<dbReference type="SUPFAM" id="SSF55729">
    <property type="entry name" value="Acyl-CoA N-acyltransferases (Nat)"/>
    <property type="match status" value="1"/>
</dbReference>
<evidence type="ECO:0000313" key="1">
    <source>
        <dbReference type="EMBL" id="GAA3631820.1"/>
    </source>
</evidence>
<comment type="caution">
    <text evidence="1">The sequence shown here is derived from an EMBL/GenBank/DDBJ whole genome shotgun (WGS) entry which is preliminary data.</text>
</comment>
<dbReference type="InterPro" id="IPR016181">
    <property type="entry name" value="Acyl_CoA_acyltransferase"/>
</dbReference>
<evidence type="ECO:0000313" key="2">
    <source>
        <dbReference type="Proteomes" id="UP001501490"/>
    </source>
</evidence>
<accession>A0ABP7AGZ9</accession>
<name>A0ABP7AGZ9_9ACTN</name>
<sequence>MESAAELEILPVGPDHLNLLGQLFEVFRSTRHCWCTAFCSTSWQFAAGWYGGGNRRRFESLAVTQDQPMGVVAVHAGQPVGWCACGPRIRYVAALSGRSRLIVDRPRDEDEDTWLIPCTIVPPVARSAGHHMSAYAVLPMLRGAVELARDAGAAAIEAWPLAKGVRRPSDAHVGREGLFERVGFRRVQQPTHDRVIMRLEC</sequence>
<dbReference type="RefSeq" id="WP_344807507.1">
    <property type="nucleotide sequence ID" value="NZ_BAABAB010000028.1"/>
</dbReference>
<reference evidence="2" key="1">
    <citation type="journal article" date="2019" name="Int. J. Syst. Evol. Microbiol.">
        <title>The Global Catalogue of Microorganisms (GCM) 10K type strain sequencing project: providing services to taxonomists for standard genome sequencing and annotation.</title>
        <authorList>
            <consortium name="The Broad Institute Genomics Platform"/>
            <consortium name="The Broad Institute Genome Sequencing Center for Infectious Disease"/>
            <person name="Wu L."/>
            <person name="Ma J."/>
        </authorList>
    </citation>
    <scope>NUCLEOTIDE SEQUENCE [LARGE SCALE GENOMIC DNA]</scope>
    <source>
        <strain evidence="2">JCM 16929</strain>
    </source>
</reference>
<dbReference type="Gene3D" id="3.40.630.30">
    <property type="match status" value="1"/>
</dbReference>
<dbReference type="Proteomes" id="UP001501490">
    <property type="component" value="Unassembled WGS sequence"/>
</dbReference>
<protein>
    <recommendedName>
        <fullName evidence="3">GNAT family N-acetyltransferase</fullName>
    </recommendedName>
</protein>
<gene>
    <name evidence="1" type="ORF">GCM10022236_38000</name>
</gene>
<keyword evidence="2" id="KW-1185">Reference proteome</keyword>
<organism evidence="1 2">
    <name type="scientific">Microlunatus ginsengisoli</name>
    <dbReference type="NCBI Taxonomy" id="363863"/>
    <lineage>
        <taxon>Bacteria</taxon>
        <taxon>Bacillati</taxon>
        <taxon>Actinomycetota</taxon>
        <taxon>Actinomycetes</taxon>
        <taxon>Propionibacteriales</taxon>
        <taxon>Propionibacteriaceae</taxon>
        <taxon>Microlunatus</taxon>
    </lineage>
</organism>
<proteinExistence type="predicted"/>
<evidence type="ECO:0008006" key="3">
    <source>
        <dbReference type="Google" id="ProtNLM"/>
    </source>
</evidence>